<feature type="compositionally biased region" description="Polar residues" evidence="1">
    <location>
        <begin position="56"/>
        <end position="69"/>
    </location>
</feature>
<evidence type="ECO:0000313" key="3">
    <source>
        <dbReference type="Proteomes" id="UP001201262"/>
    </source>
</evidence>
<dbReference type="InterPro" id="IPR029063">
    <property type="entry name" value="SAM-dependent_MTases_sf"/>
</dbReference>
<dbReference type="AlphaFoldDB" id="A0AAD4PZY1"/>
<keyword evidence="2" id="KW-0489">Methyltransferase</keyword>
<sequence>MDSQSMQVDENNPEGNHAALQQVEYQSGTAHDLHHQAESAQHDRDASNNDEIRSVAQDSSVDLTETAFQSEGYFYQDDDDADSALGDDRASSTRSLSESIFNYEYENGRRYHAFRAGAYPLPNDEPEQDRMDMQHHIYLLMFGGELYRAPIAHNIQRALDVGCGTGLWAVDFADTHPDTRVTATDLSSIQPTWVPPNLHFEIDDAESEWEFSEPFDYIHIRSMAGSIGDWPQLLQRASNHLAPGGWIELTEFETWASTDDNSLPSDSAYHEFQVRLCEAAAVFGKEMNIAPHIHDLVRNAGFADAKEEVWKCPLSPWPQDPRLKELARYMNLQMMESIEPYSLALFSRVLKWDNHRIQTLLGNVRRDLRNLNYHMYSKVHCVYAQKPYE</sequence>
<name>A0AAD4PZY1_9EURO</name>
<evidence type="ECO:0000313" key="2">
    <source>
        <dbReference type="EMBL" id="KAH8697082.1"/>
    </source>
</evidence>
<dbReference type="PANTHER" id="PTHR43591:SF24">
    <property type="entry name" value="2-METHOXY-6-POLYPRENYL-1,4-BENZOQUINOL METHYLASE, MITOCHONDRIAL"/>
    <property type="match status" value="1"/>
</dbReference>
<dbReference type="GO" id="GO:0032259">
    <property type="term" value="P:methylation"/>
    <property type="evidence" value="ECO:0007669"/>
    <property type="project" value="UniProtKB-KW"/>
</dbReference>
<dbReference type="GeneID" id="70246329"/>
<feature type="compositionally biased region" description="Polar residues" evidence="1">
    <location>
        <begin position="1"/>
        <end position="14"/>
    </location>
</feature>
<dbReference type="Pfam" id="PF13489">
    <property type="entry name" value="Methyltransf_23"/>
    <property type="match status" value="1"/>
</dbReference>
<dbReference type="Proteomes" id="UP001201262">
    <property type="component" value="Unassembled WGS sequence"/>
</dbReference>
<dbReference type="RefSeq" id="XP_046071783.1">
    <property type="nucleotide sequence ID" value="XM_046216042.1"/>
</dbReference>
<dbReference type="EMBL" id="JAJTJA010000006">
    <property type="protein sequence ID" value="KAH8697082.1"/>
    <property type="molecule type" value="Genomic_DNA"/>
</dbReference>
<organism evidence="2 3">
    <name type="scientific">Talaromyces proteolyticus</name>
    <dbReference type="NCBI Taxonomy" id="1131652"/>
    <lineage>
        <taxon>Eukaryota</taxon>
        <taxon>Fungi</taxon>
        <taxon>Dikarya</taxon>
        <taxon>Ascomycota</taxon>
        <taxon>Pezizomycotina</taxon>
        <taxon>Eurotiomycetes</taxon>
        <taxon>Eurotiomycetidae</taxon>
        <taxon>Eurotiales</taxon>
        <taxon>Trichocomaceae</taxon>
        <taxon>Talaromyces</taxon>
        <taxon>Talaromyces sect. Bacilispori</taxon>
    </lineage>
</organism>
<proteinExistence type="predicted"/>
<dbReference type="CDD" id="cd02440">
    <property type="entry name" value="AdoMet_MTases"/>
    <property type="match status" value="1"/>
</dbReference>
<reference evidence="2" key="1">
    <citation type="submission" date="2021-12" db="EMBL/GenBank/DDBJ databases">
        <title>Convergent genome expansion in fungi linked to evolution of root-endophyte symbiosis.</title>
        <authorList>
            <consortium name="DOE Joint Genome Institute"/>
            <person name="Ke Y.-H."/>
            <person name="Bonito G."/>
            <person name="Liao H.-L."/>
            <person name="Looney B."/>
            <person name="Rojas-Flechas A."/>
            <person name="Nash J."/>
            <person name="Hameed K."/>
            <person name="Schadt C."/>
            <person name="Martin F."/>
            <person name="Crous P.W."/>
            <person name="Miettinen O."/>
            <person name="Magnuson J.K."/>
            <person name="Labbe J."/>
            <person name="Jacobson D."/>
            <person name="Doktycz M.J."/>
            <person name="Veneault-Fourrey C."/>
            <person name="Kuo A."/>
            <person name="Mondo S."/>
            <person name="Calhoun S."/>
            <person name="Riley R."/>
            <person name="Ohm R."/>
            <person name="LaButti K."/>
            <person name="Andreopoulos B."/>
            <person name="Pangilinan J."/>
            <person name="Nolan M."/>
            <person name="Tritt A."/>
            <person name="Clum A."/>
            <person name="Lipzen A."/>
            <person name="Daum C."/>
            <person name="Barry K."/>
            <person name="Grigoriev I.V."/>
            <person name="Vilgalys R."/>
        </authorList>
    </citation>
    <scope>NUCLEOTIDE SEQUENCE</scope>
    <source>
        <strain evidence="2">PMI_201</strain>
    </source>
</reference>
<dbReference type="PANTHER" id="PTHR43591">
    <property type="entry name" value="METHYLTRANSFERASE"/>
    <property type="match status" value="1"/>
</dbReference>
<accession>A0AAD4PZY1</accession>
<protein>
    <submittedName>
        <fullName evidence="2">S-adenosyl-L-methionine-dependent methyltransferase</fullName>
    </submittedName>
</protein>
<keyword evidence="3" id="KW-1185">Reference proteome</keyword>
<feature type="compositionally biased region" description="Basic and acidic residues" evidence="1">
    <location>
        <begin position="31"/>
        <end position="53"/>
    </location>
</feature>
<feature type="region of interest" description="Disordered" evidence="1">
    <location>
        <begin position="1"/>
        <end position="91"/>
    </location>
</feature>
<evidence type="ECO:0000256" key="1">
    <source>
        <dbReference type="SAM" id="MobiDB-lite"/>
    </source>
</evidence>
<dbReference type="GO" id="GO:0008168">
    <property type="term" value="F:methyltransferase activity"/>
    <property type="evidence" value="ECO:0007669"/>
    <property type="project" value="UniProtKB-KW"/>
</dbReference>
<gene>
    <name evidence="2" type="ORF">BGW36DRAFT_377905</name>
</gene>
<comment type="caution">
    <text evidence="2">The sequence shown here is derived from an EMBL/GenBank/DDBJ whole genome shotgun (WGS) entry which is preliminary data.</text>
</comment>
<dbReference type="Gene3D" id="3.40.50.150">
    <property type="entry name" value="Vaccinia Virus protein VP39"/>
    <property type="match status" value="1"/>
</dbReference>
<dbReference type="SUPFAM" id="SSF53335">
    <property type="entry name" value="S-adenosyl-L-methionine-dependent methyltransferases"/>
    <property type="match status" value="1"/>
</dbReference>
<keyword evidence="2" id="KW-0808">Transferase</keyword>